<dbReference type="EMBL" id="JACHDR010000001">
    <property type="protein sequence ID" value="MBB5513296.1"/>
    <property type="molecule type" value="Genomic_DNA"/>
</dbReference>
<evidence type="ECO:0000256" key="2">
    <source>
        <dbReference type="SAM" id="Phobius"/>
    </source>
</evidence>
<dbReference type="AlphaFoldDB" id="A0A7W8TUV1"/>
<dbReference type="InterPro" id="IPR026004">
    <property type="entry name" value="Septum_form"/>
</dbReference>
<evidence type="ECO:0000256" key="1">
    <source>
        <dbReference type="SAM" id="MobiDB-lite"/>
    </source>
</evidence>
<dbReference type="RefSeq" id="WP_183665550.1">
    <property type="nucleotide sequence ID" value="NZ_BAAARH010000002.1"/>
</dbReference>
<name>A0A7W8TUV1_9MICC</name>
<feature type="region of interest" description="Disordered" evidence="1">
    <location>
        <begin position="1"/>
        <end position="45"/>
    </location>
</feature>
<keyword evidence="2" id="KW-0472">Membrane</keyword>
<dbReference type="Pfam" id="PF13845">
    <property type="entry name" value="Septum_form"/>
    <property type="match status" value="1"/>
</dbReference>
<accession>A0A7W8TUV1</accession>
<proteinExistence type="predicted"/>
<protein>
    <recommendedName>
        <fullName evidence="3">Septum formation-related domain-containing protein</fullName>
    </recommendedName>
</protein>
<evidence type="ECO:0000259" key="3">
    <source>
        <dbReference type="Pfam" id="PF13845"/>
    </source>
</evidence>
<dbReference type="Proteomes" id="UP000580797">
    <property type="component" value="Unassembled WGS sequence"/>
</dbReference>
<feature type="domain" description="Septum formation-related" evidence="3">
    <location>
        <begin position="95"/>
        <end position="198"/>
    </location>
</feature>
<sequence>MNNESPEPQQTPANGKPELSNEIFDIANQPHEVEPETSDTPPSSGWTGKRIVALVAALVVVALIAIGIFNVWNNSANTTAEEPTVSRSATPGIDGIIAKNVPANQLRLGDCVRGFTGPLDKATVVTCTTDHNAQLIGLPKLENQPEEYPGSENVSASGLDACKAITLNVASLGTADWRYEYSRPSKDSWADGDREIVCFLKSEGSTTKTSLLPLNSSAAASVTGAASSSSAKKSGTSSSKASSSKASSSAKD</sequence>
<feature type="compositionally biased region" description="Polar residues" evidence="1">
    <location>
        <begin position="1"/>
        <end position="13"/>
    </location>
</feature>
<feature type="region of interest" description="Disordered" evidence="1">
    <location>
        <begin position="223"/>
        <end position="252"/>
    </location>
</feature>
<reference evidence="4 5" key="1">
    <citation type="submission" date="2020-08" db="EMBL/GenBank/DDBJ databases">
        <title>Sequencing the genomes of 1000 actinobacteria strains.</title>
        <authorList>
            <person name="Klenk H.-P."/>
        </authorList>
    </citation>
    <scope>NUCLEOTIDE SEQUENCE [LARGE SCALE GENOMIC DNA]</scope>
    <source>
        <strain evidence="4 5">DSM 105783</strain>
    </source>
</reference>
<gene>
    <name evidence="4" type="ORF">HD598_001983</name>
</gene>
<evidence type="ECO:0000313" key="4">
    <source>
        <dbReference type="EMBL" id="MBB5513296.1"/>
    </source>
</evidence>
<evidence type="ECO:0000313" key="5">
    <source>
        <dbReference type="Proteomes" id="UP000580797"/>
    </source>
</evidence>
<keyword evidence="2" id="KW-0812">Transmembrane</keyword>
<feature type="transmembrane region" description="Helical" evidence="2">
    <location>
        <begin position="51"/>
        <end position="72"/>
    </location>
</feature>
<comment type="caution">
    <text evidence="4">The sequence shown here is derived from an EMBL/GenBank/DDBJ whole genome shotgun (WGS) entry which is preliminary data.</text>
</comment>
<keyword evidence="2" id="KW-1133">Transmembrane helix</keyword>
<organism evidence="4 5">
    <name type="scientific">Neomicrococcus aestuarii</name>
    <dbReference type="NCBI Taxonomy" id="556325"/>
    <lineage>
        <taxon>Bacteria</taxon>
        <taxon>Bacillati</taxon>
        <taxon>Actinomycetota</taxon>
        <taxon>Actinomycetes</taxon>
        <taxon>Micrococcales</taxon>
        <taxon>Micrococcaceae</taxon>
        <taxon>Neomicrococcus</taxon>
    </lineage>
</organism>